<reference evidence="3 5" key="2">
    <citation type="submission" date="2016-10" db="EMBL/GenBank/DDBJ databases">
        <authorList>
            <person name="Varghese N."/>
            <person name="Submissions S."/>
        </authorList>
    </citation>
    <scope>NUCLEOTIDE SEQUENCE [LARGE SCALE GENOMIC DNA]</scope>
    <source>
        <strain evidence="3 5">DSM 6083</strain>
    </source>
</reference>
<dbReference type="Proteomes" id="UP000031271">
    <property type="component" value="Chromosome"/>
</dbReference>
<keyword evidence="5" id="KW-1185">Reference proteome</keyword>
<name>A0A8D3Y258_9GAMM</name>
<proteinExistence type="predicted"/>
<evidence type="ECO:0000313" key="5">
    <source>
        <dbReference type="Proteomes" id="UP000182276"/>
    </source>
</evidence>
<dbReference type="AlphaFoldDB" id="A0A8D3Y258"/>
<evidence type="ECO:0000313" key="3">
    <source>
        <dbReference type="EMBL" id="SDM08509.1"/>
    </source>
</evidence>
<protein>
    <recommendedName>
        <fullName evidence="6">DUF488 domain-containing protein</fullName>
    </recommendedName>
</protein>
<dbReference type="PANTHER" id="PTHR39337">
    <property type="entry name" value="BLR5642 PROTEIN"/>
    <property type="match status" value="1"/>
</dbReference>
<gene>
    <name evidence="2" type="ORF">CL52_13230</name>
    <name evidence="3" type="ORF">SAMN05660875_102128</name>
</gene>
<dbReference type="RefSeq" id="WP_043221123.1">
    <property type="nucleotide sequence ID" value="NZ_CP007511.1"/>
</dbReference>
<reference evidence="4" key="1">
    <citation type="submission" date="2014-03" db="EMBL/GenBank/DDBJ databases">
        <title>Complete genome of Pseudomonas balearica DSM 6083T, a sewage water isolate from an enrichment with 2-methylnaphthalene.</title>
        <authorList>
            <person name="Salva-Serra F."/>
            <person name="Jaen-Luchoro D."/>
            <person name="Busquets A."/>
            <person name="Pena A."/>
            <person name="Gomila M."/>
            <person name="Bosch R."/>
            <person name="Nogales B."/>
            <person name="Garcia-Valdes E."/>
            <person name="Lalucat J."/>
            <person name="Bennasar A."/>
        </authorList>
    </citation>
    <scope>NUCLEOTIDE SEQUENCE [LARGE SCALE GENOMIC DNA]</scope>
    <source>
        <strain evidence="4">DSM 6083</strain>
    </source>
</reference>
<dbReference type="PANTHER" id="PTHR39337:SF1">
    <property type="entry name" value="BLR5642 PROTEIN"/>
    <property type="match status" value="1"/>
</dbReference>
<reference evidence="2 4" key="3">
    <citation type="journal article" name="Genome Announc.">
        <title>Complete Genome Sequence of Pseudomonas balearica DSM 6083T.</title>
        <authorList>
            <person name="Bennasar-Figueras A."/>
            <person name="Salva-Serra F."/>
            <person name="Jaen-Luchoro D."/>
            <person name="Segui C."/>
            <person name="Aliaga F."/>
            <person name="Busquets A."/>
            <person name="Gomila M."/>
            <person name="Moore E.R."/>
            <person name="Lalucat J."/>
        </authorList>
    </citation>
    <scope>NUCLEOTIDE SEQUENCE [LARGE SCALE GENOMIC DNA]</scope>
    <source>
        <strain evidence="4">DSM 6083</strain>
        <strain evidence="2">DSM6083</strain>
    </source>
</reference>
<evidence type="ECO:0000313" key="4">
    <source>
        <dbReference type="Proteomes" id="UP000031271"/>
    </source>
</evidence>
<sequence>MTAGPVRCVWTVGHSTRSIEAFIELLQAHGIEAIADVRRFPGSRRLPQFGEQALRESLAASGIDYLWIGELGGRRRPLADSPNGAWRNTSFRGYADHLASEEFALGLRRLLELADRRPTAMMCAEVLWWRCHRSLVSDVLKARGVEVLHIQNEGPAEPHPYTAPARLAEGRITYEPGKGEPLGREARAERQGRLDL</sequence>
<dbReference type="KEGG" id="pbm:CL52_13230"/>
<dbReference type="InterPro" id="IPR007438">
    <property type="entry name" value="DUF488"/>
</dbReference>
<dbReference type="EMBL" id="FNHO01000002">
    <property type="protein sequence ID" value="SDM08509.1"/>
    <property type="molecule type" value="Genomic_DNA"/>
</dbReference>
<evidence type="ECO:0000313" key="2">
    <source>
        <dbReference type="EMBL" id="AJE15951.1"/>
    </source>
</evidence>
<feature type="compositionally biased region" description="Basic and acidic residues" evidence="1">
    <location>
        <begin position="177"/>
        <end position="196"/>
    </location>
</feature>
<evidence type="ECO:0008006" key="6">
    <source>
        <dbReference type="Google" id="ProtNLM"/>
    </source>
</evidence>
<dbReference type="InterPro" id="IPR014519">
    <property type="entry name" value="UCP024492"/>
</dbReference>
<dbReference type="PIRSF" id="PIRSF024492">
    <property type="entry name" value="UCP024492"/>
    <property type="match status" value="1"/>
</dbReference>
<dbReference type="Proteomes" id="UP000182276">
    <property type="component" value="Unassembled WGS sequence"/>
</dbReference>
<organism evidence="2 4">
    <name type="scientific">Stutzerimonas balearica DSM 6083</name>
    <dbReference type="NCBI Taxonomy" id="1123016"/>
    <lineage>
        <taxon>Bacteria</taxon>
        <taxon>Pseudomonadati</taxon>
        <taxon>Pseudomonadota</taxon>
        <taxon>Gammaproteobacteria</taxon>
        <taxon>Pseudomonadales</taxon>
        <taxon>Pseudomonadaceae</taxon>
        <taxon>Stutzerimonas</taxon>
    </lineage>
</organism>
<dbReference type="EMBL" id="CP007511">
    <property type="protein sequence ID" value="AJE15951.1"/>
    <property type="molecule type" value="Genomic_DNA"/>
</dbReference>
<accession>A0A8D3Y258</accession>
<dbReference type="GeneID" id="77260865"/>
<evidence type="ECO:0000256" key="1">
    <source>
        <dbReference type="SAM" id="MobiDB-lite"/>
    </source>
</evidence>
<dbReference type="Pfam" id="PF04343">
    <property type="entry name" value="DUF488"/>
    <property type="match status" value="1"/>
</dbReference>
<feature type="region of interest" description="Disordered" evidence="1">
    <location>
        <begin position="173"/>
        <end position="196"/>
    </location>
</feature>